<reference evidence="8 9" key="1">
    <citation type="submission" date="2020-07" db="EMBL/GenBank/DDBJ databases">
        <title>Sequencing the genomes of 1000 actinobacteria strains.</title>
        <authorList>
            <person name="Klenk H.-P."/>
        </authorList>
    </citation>
    <scope>NUCLEOTIDE SEQUENCE [LARGE SCALE GENOMIC DNA]</scope>
    <source>
        <strain evidence="8 9">DSM 10309</strain>
    </source>
</reference>
<evidence type="ECO:0000256" key="5">
    <source>
        <dbReference type="SAM" id="MobiDB-lite"/>
    </source>
</evidence>
<accession>A0A7W3JGX3</accession>
<feature type="transmembrane region" description="Helical" evidence="6">
    <location>
        <begin position="78"/>
        <end position="98"/>
    </location>
</feature>
<dbReference type="Pfam" id="PF13515">
    <property type="entry name" value="FUSC_2"/>
    <property type="match status" value="1"/>
</dbReference>
<dbReference type="Proteomes" id="UP000522688">
    <property type="component" value="Unassembled WGS sequence"/>
</dbReference>
<feature type="transmembrane region" description="Helical" evidence="6">
    <location>
        <begin position="157"/>
        <end position="176"/>
    </location>
</feature>
<dbReference type="AlphaFoldDB" id="A0A7W3JGX3"/>
<feature type="compositionally biased region" description="Basic and acidic residues" evidence="5">
    <location>
        <begin position="378"/>
        <end position="398"/>
    </location>
</feature>
<evidence type="ECO:0000256" key="3">
    <source>
        <dbReference type="ARBA" id="ARBA00022989"/>
    </source>
</evidence>
<keyword evidence="3 6" id="KW-1133">Transmembrane helix</keyword>
<organism evidence="8 9">
    <name type="scientific">Frigoribacterium faeni</name>
    <dbReference type="NCBI Taxonomy" id="145483"/>
    <lineage>
        <taxon>Bacteria</taxon>
        <taxon>Bacillati</taxon>
        <taxon>Actinomycetota</taxon>
        <taxon>Actinomycetes</taxon>
        <taxon>Micrococcales</taxon>
        <taxon>Microbacteriaceae</taxon>
        <taxon>Frigoribacterium</taxon>
    </lineage>
</organism>
<dbReference type="RefSeq" id="WP_167627273.1">
    <property type="nucleotide sequence ID" value="NZ_BAAAHR010000002.1"/>
</dbReference>
<dbReference type="InterPro" id="IPR049453">
    <property type="entry name" value="Memb_transporter_dom"/>
</dbReference>
<feature type="compositionally biased region" description="Basic and acidic residues" evidence="5">
    <location>
        <begin position="423"/>
        <end position="433"/>
    </location>
</feature>
<feature type="transmembrane region" description="Helical" evidence="6">
    <location>
        <begin position="28"/>
        <end position="49"/>
    </location>
</feature>
<keyword evidence="4 6" id="KW-0472">Membrane</keyword>
<feature type="domain" description="Integral membrane bound transporter" evidence="7">
    <location>
        <begin position="40"/>
        <end position="167"/>
    </location>
</feature>
<evidence type="ECO:0000256" key="4">
    <source>
        <dbReference type="ARBA" id="ARBA00023136"/>
    </source>
</evidence>
<dbReference type="GO" id="GO:0016020">
    <property type="term" value="C:membrane"/>
    <property type="evidence" value="ECO:0007669"/>
    <property type="project" value="UniProtKB-SubCell"/>
</dbReference>
<keyword evidence="2 6" id="KW-0812">Transmembrane</keyword>
<name>A0A7W3JGX3_9MICO</name>
<evidence type="ECO:0000313" key="9">
    <source>
        <dbReference type="Proteomes" id="UP000522688"/>
    </source>
</evidence>
<comment type="caution">
    <text evidence="8">The sequence shown here is derived from an EMBL/GenBank/DDBJ whole genome shotgun (WGS) entry which is preliminary data.</text>
</comment>
<feature type="transmembrane region" description="Helical" evidence="6">
    <location>
        <begin position="104"/>
        <end position="124"/>
    </location>
</feature>
<evidence type="ECO:0000313" key="8">
    <source>
        <dbReference type="EMBL" id="MBA8812619.1"/>
    </source>
</evidence>
<gene>
    <name evidence="8" type="ORF">FB463_000843</name>
</gene>
<evidence type="ECO:0000256" key="2">
    <source>
        <dbReference type="ARBA" id="ARBA00022692"/>
    </source>
</evidence>
<protein>
    <recommendedName>
        <fullName evidence="7">Integral membrane bound transporter domain-containing protein</fullName>
    </recommendedName>
</protein>
<dbReference type="EMBL" id="JACGWW010000001">
    <property type="protein sequence ID" value="MBA8812619.1"/>
    <property type="molecule type" value="Genomic_DNA"/>
</dbReference>
<feature type="region of interest" description="Disordered" evidence="5">
    <location>
        <begin position="370"/>
        <end position="433"/>
    </location>
</feature>
<proteinExistence type="predicted"/>
<comment type="subcellular location">
    <subcellularLocation>
        <location evidence="1">Membrane</location>
        <topology evidence="1">Multi-pass membrane protein</topology>
    </subcellularLocation>
</comment>
<evidence type="ECO:0000256" key="1">
    <source>
        <dbReference type="ARBA" id="ARBA00004141"/>
    </source>
</evidence>
<evidence type="ECO:0000259" key="7">
    <source>
        <dbReference type="Pfam" id="PF13515"/>
    </source>
</evidence>
<sequence>MPDRRSVLRREASTASRWTRLMISQPRLLLAVKTALAAAVAYWIAPQVPGVAAEYPYYAPLGAVIAMYPTIKSSLRQGVQVLVGVVTGIALASLVFALQDGRPGVLSVALLVGVGVVLAGIRWLGAGRDWVLTAGLFVLLLGGADAEAYSLGYIVQLGVGVVVGVVVNVVLVPPLNTSRADDRLRRVRHSLADRADEIAGVFETTWPIEDDDWERRVGVLPSTLRRVRDAVQYADESRHMNPRWLLKRRDLAGEYAELAVFERVSFHLQDIAEVSGILGRRIGRQIGMPDLLAPDVARAVHAVAEVIRRHGAAETAAATDAPAPDAFVTARRRIADLWDAIDTHRDRPTTDTSGGVSIAVSLGRIVAALDPDDMTAPRPDDADAEEARAASDGAHDGEVGGTDSTGPRSDASAPRDTAPQDTVRPDHPDGDTR</sequence>
<evidence type="ECO:0000256" key="6">
    <source>
        <dbReference type="SAM" id="Phobius"/>
    </source>
</evidence>